<dbReference type="EMBL" id="JAODAN010000012">
    <property type="protein sequence ID" value="KAK1920870.1"/>
    <property type="molecule type" value="Genomic_DNA"/>
</dbReference>
<evidence type="ECO:0000313" key="2">
    <source>
        <dbReference type="EMBL" id="KAK1920870.1"/>
    </source>
</evidence>
<evidence type="ECO:0000256" key="1">
    <source>
        <dbReference type="SAM" id="MobiDB-lite"/>
    </source>
</evidence>
<keyword evidence="3" id="KW-1185">Reference proteome</keyword>
<dbReference type="AlphaFoldDB" id="A0AAD9CSW6"/>
<gene>
    <name evidence="2" type="ORF">DB88DRAFT_519490</name>
</gene>
<feature type="compositionally biased region" description="Polar residues" evidence="1">
    <location>
        <begin position="1"/>
        <end position="14"/>
    </location>
</feature>
<reference evidence="2" key="1">
    <citation type="submission" date="2023-02" db="EMBL/GenBank/DDBJ databases">
        <title>Identification and recombinant expression of a fungal hydrolase from Papiliotrema laurentii that hydrolyzes apple cutin and clears colloidal polyester polyurethane.</title>
        <authorList>
            <consortium name="DOE Joint Genome Institute"/>
            <person name="Roman V.A."/>
            <person name="Bojanowski C."/>
            <person name="Crable B.R."/>
            <person name="Wagner D.N."/>
            <person name="Hung C.S."/>
            <person name="Nadeau L.J."/>
            <person name="Schratz L."/>
            <person name="Haridas S."/>
            <person name="Pangilinan J."/>
            <person name="Lipzen A."/>
            <person name="Na H."/>
            <person name="Yan M."/>
            <person name="Ng V."/>
            <person name="Grigoriev I.V."/>
            <person name="Spatafora J.W."/>
            <person name="Barlow D."/>
            <person name="Biffinger J."/>
            <person name="Kelley-Loughnane N."/>
            <person name="Varaljay V.A."/>
            <person name="Crookes-Goodson W.J."/>
        </authorList>
    </citation>
    <scope>NUCLEOTIDE SEQUENCE</scope>
    <source>
        <strain evidence="2">5307AH</strain>
    </source>
</reference>
<sequence length="359" mass="39957">MSQAPTTPKRSASHSPLPLFYPLTPPPTCQRNPSPYRANGPRGSTGRSPPPRLATPTPFSRAPPIRHVESIDDLPEIIHEATKPNAPYFSPWTQYLNLSLTPVLEGDEEEGLYMQELRDLVRNGASGEPKGGYGEVPLRPSARLGDAWWTTSGPMPDTEVPFNARNALDVLPGATQMGTREDVGDEPEFLRTVPTRALVSVPLHSRDVTFHRNPNRRARDEDLLQDDDDFEILGSSTPYVKRVKHETIDISRDETPLQELRKCPTCGCGCGDGEERLQPVQERNGRLVWSSKLSRVVLGNILEGVLGGESLRYKLKNSVHDWADVAGRVGADRGHHDHVRAVSKRMQERLPDLMRRGLI</sequence>
<accession>A0AAD9CSW6</accession>
<organism evidence="2 3">
    <name type="scientific">Papiliotrema laurentii</name>
    <name type="common">Cryptococcus laurentii</name>
    <dbReference type="NCBI Taxonomy" id="5418"/>
    <lineage>
        <taxon>Eukaryota</taxon>
        <taxon>Fungi</taxon>
        <taxon>Dikarya</taxon>
        <taxon>Basidiomycota</taxon>
        <taxon>Agaricomycotina</taxon>
        <taxon>Tremellomycetes</taxon>
        <taxon>Tremellales</taxon>
        <taxon>Rhynchogastremaceae</taxon>
        <taxon>Papiliotrema</taxon>
    </lineage>
</organism>
<evidence type="ECO:0000313" key="3">
    <source>
        <dbReference type="Proteomes" id="UP001182556"/>
    </source>
</evidence>
<feature type="region of interest" description="Disordered" evidence="1">
    <location>
        <begin position="1"/>
        <end position="64"/>
    </location>
</feature>
<protein>
    <submittedName>
        <fullName evidence="2">Uncharacterized protein</fullName>
    </submittedName>
</protein>
<dbReference type="Proteomes" id="UP001182556">
    <property type="component" value="Unassembled WGS sequence"/>
</dbReference>
<comment type="caution">
    <text evidence="2">The sequence shown here is derived from an EMBL/GenBank/DDBJ whole genome shotgun (WGS) entry which is preliminary data.</text>
</comment>
<name>A0AAD9CSW6_PAPLA</name>
<proteinExistence type="predicted"/>